<evidence type="ECO:0000313" key="2">
    <source>
        <dbReference type="Proteomes" id="UP000789739"/>
    </source>
</evidence>
<dbReference type="OrthoDB" id="2410986at2759"/>
<keyword evidence="2" id="KW-1185">Reference proteome</keyword>
<proteinExistence type="predicted"/>
<organism evidence="1 2">
    <name type="scientific">Paraglomus brasilianum</name>
    <dbReference type="NCBI Taxonomy" id="144538"/>
    <lineage>
        <taxon>Eukaryota</taxon>
        <taxon>Fungi</taxon>
        <taxon>Fungi incertae sedis</taxon>
        <taxon>Mucoromycota</taxon>
        <taxon>Glomeromycotina</taxon>
        <taxon>Glomeromycetes</taxon>
        <taxon>Paraglomerales</taxon>
        <taxon>Paraglomeraceae</taxon>
        <taxon>Paraglomus</taxon>
    </lineage>
</organism>
<comment type="caution">
    <text evidence="1">The sequence shown here is derived from an EMBL/GenBank/DDBJ whole genome shotgun (WGS) entry which is preliminary data.</text>
</comment>
<gene>
    <name evidence="1" type="ORF">PBRASI_LOCUS4320</name>
</gene>
<protein>
    <submittedName>
        <fullName evidence="1">2842_t:CDS:1</fullName>
    </submittedName>
</protein>
<dbReference type="AlphaFoldDB" id="A0A9N9AM13"/>
<dbReference type="Proteomes" id="UP000789739">
    <property type="component" value="Unassembled WGS sequence"/>
</dbReference>
<evidence type="ECO:0000313" key="1">
    <source>
        <dbReference type="EMBL" id="CAG8535408.1"/>
    </source>
</evidence>
<dbReference type="EMBL" id="CAJVPI010000441">
    <property type="protein sequence ID" value="CAG8535408.1"/>
    <property type="molecule type" value="Genomic_DNA"/>
</dbReference>
<reference evidence="1" key="1">
    <citation type="submission" date="2021-06" db="EMBL/GenBank/DDBJ databases">
        <authorList>
            <person name="Kallberg Y."/>
            <person name="Tangrot J."/>
            <person name="Rosling A."/>
        </authorList>
    </citation>
    <scope>NUCLEOTIDE SEQUENCE</scope>
    <source>
        <strain evidence="1">BR232B</strain>
    </source>
</reference>
<accession>A0A9N9AM13</accession>
<name>A0A9N9AM13_9GLOM</name>
<sequence>MNTNTDEHLAKLKQQCEQGLVTQEVYDRKQLQILDEEDSKGPTTSQEIQNLNAQLAAQQEESSGGRQTESHNITGNSIETLQQLGIQGFSQISTTKQNKGHFQNFWSSCLTPNSNESIYVFSYLLAAVNTFRDDFKFWPEKLIEGINGRGPVNFAIEAYNGQIVGMMEVKKGGLQESGCTECWNLIDIYFL</sequence>